<keyword evidence="3" id="KW-1185">Reference proteome</keyword>
<name>A0ABW2SMH6_9ACTO</name>
<dbReference type="RefSeq" id="WP_380973805.1">
    <property type="nucleotide sequence ID" value="NZ_JBHTEF010000001.1"/>
</dbReference>
<dbReference type="InterPro" id="IPR043129">
    <property type="entry name" value="ATPase_NBD"/>
</dbReference>
<dbReference type="Gene3D" id="3.30.420.40">
    <property type="match status" value="1"/>
</dbReference>
<feature type="domain" description="Ppx/GppA phosphatase N-terminal" evidence="1">
    <location>
        <begin position="36"/>
        <end position="295"/>
    </location>
</feature>
<dbReference type="SUPFAM" id="SSF53067">
    <property type="entry name" value="Actin-like ATPase domain"/>
    <property type="match status" value="2"/>
</dbReference>
<dbReference type="Gene3D" id="3.30.420.150">
    <property type="entry name" value="Exopolyphosphatase. Domain 2"/>
    <property type="match status" value="1"/>
</dbReference>
<dbReference type="InterPro" id="IPR003695">
    <property type="entry name" value="Ppx_GppA_N"/>
</dbReference>
<dbReference type="EMBL" id="JBHTEF010000001">
    <property type="protein sequence ID" value="MFC7581019.1"/>
    <property type="molecule type" value="Genomic_DNA"/>
</dbReference>
<evidence type="ECO:0000313" key="3">
    <source>
        <dbReference type="Proteomes" id="UP001596527"/>
    </source>
</evidence>
<accession>A0ABW2SMH6</accession>
<organism evidence="2 3">
    <name type="scientific">Schaalia naturae</name>
    <dbReference type="NCBI Taxonomy" id="635203"/>
    <lineage>
        <taxon>Bacteria</taxon>
        <taxon>Bacillati</taxon>
        <taxon>Actinomycetota</taxon>
        <taxon>Actinomycetes</taxon>
        <taxon>Actinomycetales</taxon>
        <taxon>Actinomycetaceae</taxon>
        <taxon>Schaalia</taxon>
    </lineage>
</organism>
<dbReference type="Proteomes" id="UP001596527">
    <property type="component" value="Unassembled WGS sequence"/>
</dbReference>
<dbReference type="Pfam" id="PF02541">
    <property type="entry name" value="Ppx-GppA"/>
    <property type="match status" value="1"/>
</dbReference>
<comment type="caution">
    <text evidence="2">The sequence shown here is derived from an EMBL/GenBank/DDBJ whole genome shotgun (WGS) entry which is preliminary data.</text>
</comment>
<evidence type="ECO:0000259" key="1">
    <source>
        <dbReference type="Pfam" id="PF02541"/>
    </source>
</evidence>
<protein>
    <submittedName>
        <fullName evidence="2">Exopolyphosphatase</fullName>
    </submittedName>
</protein>
<dbReference type="PANTHER" id="PTHR30005:SF13">
    <property type="entry name" value="EXOPOLYPHOSPHATASE 2"/>
    <property type="match status" value="1"/>
</dbReference>
<dbReference type="PANTHER" id="PTHR30005">
    <property type="entry name" value="EXOPOLYPHOSPHATASE"/>
    <property type="match status" value="1"/>
</dbReference>
<evidence type="ECO:0000313" key="2">
    <source>
        <dbReference type="EMBL" id="MFC7581019.1"/>
    </source>
</evidence>
<dbReference type="InterPro" id="IPR050273">
    <property type="entry name" value="GppA/Ppx_hydrolase"/>
</dbReference>
<gene>
    <name evidence="2" type="ORF">ACFQWG_07395</name>
</gene>
<sequence>MKRVAAIDCGTNSIRLLVADTEWADLPGGGRRPRIVSDLTRQMRIVRLGEGVDRTGVLAPAALGRTFAAAAEYKEMIDRLDAQEIRVVATSATRDAANAGDFSRGMREVLGVEAQIVPGTEEAALSFAGAVSAAPPDAVRPLLVVDIGGGSTELVLGSDAVEQAVSIDMGSVRVTEKFLAGCPADEGVPAEAEAAAVAWIDRRLDDAESQVDLTRVGTLVGVAGTITTVTAQALDLPCYQPERIDGASLPLDRVDQAVRFMVDQPVAVKAALGFMPKGREDVIAAGALVWSRVIARVVSRAASRGHAIDHTVTSEHDILDGIALSIA</sequence>
<reference evidence="3" key="1">
    <citation type="journal article" date="2019" name="Int. J. Syst. Evol. Microbiol.">
        <title>The Global Catalogue of Microorganisms (GCM) 10K type strain sequencing project: providing services to taxonomists for standard genome sequencing and annotation.</title>
        <authorList>
            <consortium name="The Broad Institute Genomics Platform"/>
            <consortium name="The Broad Institute Genome Sequencing Center for Infectious Disease"/>
            <person name="Wu L."/>
            <person name="Ma J."/>
        </authorList>
    </citation>
    <scope>NUCLEOTIDE SEQUENCE [LARGE SCALE GENOMIC DNA]</scope>
    <source>
        <strain evidence="3">CCUG 56698</strain>
    </source>
</reference>
<proteinExistence type="predicted"/>